<feature type="binding site" evidence="4">
    <location>
        <position position="92"/>
    </location>
    <ligand>
        <name>Zn(2+)</name>
        <dbReference type="ChEBI" id="CHEBI:29105"/>
    </ligand>
</feature>
<comment type="function">
    <text evidence="4">Involved in the maturation of [NiFe] hydrogenases. Required for nickel insertion into the metal center of the hydrogenase.</text>
</comment>
<dbReference type="HAMAP" id="MF_00213">
    <property type="entry name" value="HypA_HybF"/>
    <property type="match status" value="1"/>
</dbReference>
<sequence>MHEYSVIASLLELCMEQIRINHATNATNIIISVGERSNIEKSLLISAFDILKVEYDELSHAEITIITEQVSIECNDCKQSFHNLENPTCPFCKSENTFIAKGRDIKLESIELEIK</sequence>
<dbReference type="RefSeq" id="WP_115542057.1">
    <property type="nucleotide sequence ID" value="NZ_NXLQ01000001.1"/>
</dbReference>
<keyword evidence="3 4" id="KW-0862">Zinc</keyword>
<dbReference type="Pfam" id="PF01155">
    <property type="entry name" value="HypA"/>
    <property type="match status" value="1"/>
</dbReference>
<accession>A0A3D8IQI2</accession>
<reference evidence="5 6" key="1">
    <citation type="submission" date="2018-04" db="EMBL/GenBank/DDBJ databases">
        <title>Novel Campyloabacter and Helicobacter Species and Strains.</title>
        <authorList>
            <person name="Mannion A.J."/>
            <person name="Shen Z."/>
            <person name="Fox J.G."/>
        </authorList>
    </citation>
    <scope>NUCLEOTIDE SEQUENCE [LARGE SCALE GENOMIC DNA]</scope>
    <source>
        <strain evidence="5 6">MIT 17-337</strain>
    </source>
</reference>
<dbReference type="Proteomes" id="UP000256379">
    <property type="component" value="Unassembled WGS sequence"/>
</dbReference>
<dbReference type="Gene3D" id="3.30.2320.80">
    <property type="match status" value="1"/>
</dbReference>
<proteinExistence type="inferred from homology"/>
<organism evidence="5 6">
    <name type="scientific">Helicobacter didelphidarum</name>
    <dbReference type="NCBI Taxonomy" id="2040648"/>
    <lineage>
        <taxon>Bacteria</taxon>
        <taxon>Pseudomonadati</taxon>
        <taxon>Campylobacterota</taxon>
        <taxon>Epsilonproteobacteria</taxon>
        <taxon>Campylobacterales</taxon>
        <taxon>Helicobacteraceae</taxon>
        <taxon>Helicobacter</taxon>
    </lineage>
</organism>
<evidence type="ECO:0000256" key="4">
    <source>
        <dbReference type="HAMAP-Rule" id="MF_00213"/>
    </source>
</evidence>
<feature type="binding site" evidence="4">
    <location>
        <position position="77"/>
    </location>
    <ligand>
        <name>Zn(2+)</name>
        <dbReference type="ChEBI" id="CHEBI:29105"/>
    </ligand>
</feature>
<keyword evidence="6" id="KW-1185">Reference proteome</keyword>
<comment type="similarity">
    <text evidence="4">Belongs to the HypA/HybF family.</text>
</comment>
<name>A0A3D8IQI2_9HELI</name>
<evidence type="ECO:0000313" key="6">
    <source>
        <dbReference type="Proteomes" id="UP000256379"/>
    </source>
</evidence>
<evidence type="ECO:0000256" key="2">
    <source>
        <dbReference type="ARBA" id="ARBA00022723"/>
    </source>
</evidence>
<dbReference type="EMBL" id="NXLQ01000001">
    <property type="protein sequence ID" value="RDU67529.1"/>
    <property type="molecule type" value="Genomic_DNA"/>
</dbReference>
<dbReference type="GO" id="GO:0051604">
    <property type="term" value="P:protein maturation"/>
    <property type="evidence" value="ECO:0007669"/>
    <property type="project" value="InterPro"/>
</dbReference>
<dbReference type="InterPro" id="IPR000688">
    <property type="entry name" value="HypA/HybF"/>
</dbReference>
<dbReference type="PANTHER" id="PTHR34535">
    <property type="entry name" value="HYDROGENASE MATURATION FACTOR HYPA"/>
    <property type="match status" value="1"/>
</dbReference>
<dbReference type="AlphaFoldDB" id="A0A3D8IQI2"/>
<dbReference type="PIRSF" id="PIRSF004761">
    <property type="entry name" value="Hydrgn_mat_HypA"/>
    <property type="match status" value="1"/>
</dbReference>
<evidence type="ECO:0000313" key="5">
    <source>
        <dbReference type="EMBL" id="RDU67529.1"/>
    </source>
</evidence>
<gene>
    <name evidence="4" type="primary">hypA</name>
    <name evidence="5" type="ORF">CQA53_00475</name>
</gene>
<evidence type="ECO:0000256" key="3">
    <source>
        <dbReference type="ARBA" id="ARBA00022833"/>
    </source>
</evidence>
<dbReference type="PANTHER" id="PTHR34535:SF3">
    <property type="entry name" value="HYDROGENASE MATURATION FACTOR HYPA"/>
    <property type="match status" value="1"/>
</dbReference>
<feature type="binding site" evidence="4">
    <location>
        <position position="74"/>
    </location>
    <ligand>
        <name>Zn(2+)</name>
        <dbReference type="ChEBI" id="CHEBI:29105"/>
    </ligand>
</feature>
<feature type="binding site" evidence="4">
    <location>
        <position position="89"/>
    </location>
    <ligand>
        <name>Zn(2+)</name>
        <dbReference type="ChEBI" id="CHEBI:29105"/>
    </ligand>
</feature>
<protein>
    <recommendedName>
        <fullName evidence="4">Hydrogenase maturation factor HypA</fullName>
    </recommendedName>
</protein>
<feature type="binding site" evidence="4">
    <location>
        <position position="2"/>
    </location>
    <ligand>
        <name>Ni(2+)</name>
        <dbReference type="ChEBI" id="CHEBI:49786"/>
    </ligand>
</feature>
<evidence type="ECO:0000256" key="1">
    <source>
        <dbReference type="ARBA" id="ARBA00022596"/>
    </source>
</evidence>
<keyword evidence="1 4" id="KW-0533">Nickel</keyword>
<keyword evidence="2 4" id="KW-0479">Metal-binding</keyword>
<dbReference type="GO" id="GO:0008270">
    <property type="term" value="F:zinc ion binding"/>
    <property type="evidence" value="ECO:0007669"/>
    <property type="project" value="UniProtKB-UniRule"/>
</dbReference>
<dbReference type="OrthoDB" id="9800361at2"/>
<dbReference type="GO" id="GO:0016151">
    <property type="term" value="F:nickel cation binding"/>
    <property type="evidence" value="ECO:0007669"/>
    <property type="project" value="UniProtKB-UniRule"/>
</dbReference>
<comment type="caution">
    <text evidence="5">The sequence shown here is derived from an EMBL/GenBank/DDBJ whole genome shotgun (WGS) entry which is preliminary data.</text>
</comment>